<dbReference type="AlphaFoldDB" id="A0A1L9V4Q6"/>
<feature type="compositionally biased region" description="Basic and acidic residues" evidence="1">
    <location>
        <begin position="18"/>
        <end position="29"/>
    </location>
</feature>
<reference evidence="3" key="1">
    <citation type="journal article" date="2017" name="Genome Biol.">
        <title>Comparative genomics reveals high biological diversity and specific adaptations in the industrially and medically important fungal genus Aspergillus.</title>
        <authorList>
            <person name="de Vries R.P."/>
            <person name="Riley R."/>
            <person name="Wiebenga A."/>
            <person name="Aguilar-Osorio G."/>
            <person name="Amillis S."/>
            <person name="Uchima C.A."/>
            <person name="Anderluh G."/>
            <person name="Asadollahi M."/>
            <person name="Askin M."/>
            <person name="Barry K."/>
            <person name="Battaglia E."/>
            <person name="Bayram O."/>
            <person name="Benocci T."/>
            <person name="Braus-Stromeyer S.A."/>
            <person name="Caldana C."/>
            <person name="Canovas D."/>
            <person name="Cerqueira G.C."/>
            <person name="Chen F."/>
            <person name="Chen W."/>
            <person name="Choi C."/>
            <person name="Clum A."/>
            <person name="Dos Santos R.A."/>
            <person name="Damasio A.R."/>
            <person name="Diallinas G."/>
            <person name="Emri T."/>
            <person name="Fekete E."/>
            <person name="Flipphi M."/>
            <person name="Freyberg S."/>
            <person name="Gallo A."/>
            <person name="Gournas C."/>
            <person name="Habgood R."/>
            <person name="Hainaut M."/>
            <person name="Harispe M.L."/>
            <person name="Henrissat B."/>
            <person name="Hilden K.S."/>
            <person name="Hope R."/>
            <person name="Hossain A."/>
            <person name="Karabika E."/>
            <person name="Karaffa L."/>
            <person name="Karanyi Z."/>
            <person name="Krasevec N."/>
            <person name="Kuo A."/>
            <person name="Kusch H."/>
            <person name="LaButti K."/>
            <person name="Lagendijk E.L."/>
            <person name="Lapidus A."/>
            <person name="Levasseur A."/>
            <person name="Lindquist E."/>
            <person name="Lipzen A."/>
            <person name="Logrieco A.F."/>
            <person name="MacCabe A."/>
            <person name="Maekelae M.R."/>
            <person name="Malavazi I."/>
            <person name="Melin P."/>
            <person name="Meyer V."/>
            <person name="Mielnichuk N."/>
            <person name="Miskei M."/>
            <person name="Molnar A.P."/>
            <person name="Mule G."/>
            <person name="Ngan C.Y."/>
            <person name="Orejas M."/>
            <person name="Orosz E."/>
            <person name="Ouedraogo J.P."/>
            <person name="Overkamp K.M."/>
            <person name="Park H.-S."/>
            <person name="Perrone G."/>
            <person name="Piumi F."/>
            <person name="Punt P.J."/>
            <person name="Ram A.F."/>
            <person name="Ramon A."/>
            <person name="Rauscher S."/>
            <person name="Record E."/>
            <person name="Riano-Pachon D.M."/>
            <person name="Robert V."/>
            <person name="Roehrig J."/>
            <person name="Ruller R."/>
            <person name="Salamov A."/>
            <person name="Salih N.S."/>
            <person name="Samson R.A."/>
            <person name="Sandor E."/>
            <person name="Sanguinetti M."/>
            <person name="Schuetze T."/>
            <person name="Sepcic K."/>
            <person name="Shelest E."/>
            <person name="Sherlock G."/>
            <person name="Sophianopoulou V."/>
            <person name="Squina F.M."/>
            <person name="Sun H."/>
            <person name="Susca A."/>
            <person name="Todd R.B."/>
            <person name="Tsang A."/>
            <person name="Unkles S.E."/>
            <person name="van de Wiele N."/>
            <person name="van Rossen-Uffink D."/>
            <person name="Oliveira J.V."/>
            <person name="Vesth T.C."/>
            <person name="Visser J."/>
            <person name="Yu J.-H."/>
            <person name="Zhou M."/>
            <person name="Andersen M.R."/>
            <person name="Archer D.B."/>
            <person name="Baker S.E."/>
            <person name="Benoit I."/>
            <person name="Brakhage A.A."/>
            <person name="Braus G.H."/>
            <person name="Fischer R."/>
            <person name="Frisvad J.C."/>
            <person name="Goldman G.H."/>
            <person name="Houbraken J."/>
            <person name="Oakley B."/>
            <person name="Pocsi I."/>
            <person name="Scazzocchio C."/>
            <person name="Seiboth B."/>
            <person name="vanKuyk P.A."/>
            <person name="Wortman J."/>
            <person name="Dyer P.S."/>
            <person name="Grigoriev I.V."/>
        </authorList>
    </citation>
    <scope>NUCLEOTIDE SEQUENCE [LARGE SCALE GENOMIC DNA]</scope>
    <source>
        <strain evidence="3">CBS 516.65</strain>
    </source>
</reference>
<dbReference type="VEuPathDB" id="FungiDB:ASPGLDRAFT_30336"/>
<keyword evidence="3" id="KW-1185">Reference proteome</keyword>
<accession>A0A1L9V4Q6</accession>
<feature type="region of interest" description="Disordered" evidence="1">
    <location>
        <begin position="1"/>
        <end position="34"/>
    </location>
</feature>
<proteinExistence type="predicted"/>
<protein>
    <submittedName>
        <fullName evidence="2">Uncharacterized protein</fullName>
    </submittedName>
</protein>
<dbReference type="EMBL" id="KV878926">
    <property type="protein sequence ID" value="OJJ78839.1"/>
    <property type="molecule type" value="Genomic_DNA"/>
</dbReference>
<dbReference type="GeneID" id="34460198"/>
<gene>
    <name evidence="2" type="ORF">ASPGLDRAFT_30336</name>
</gene>
<sequence length="231" mass="26983">MKRGEATSDNVGGGRVIESIEHPWPKNDNGDYGNDVDQVTEDDESDISGYAENPVILYMGENSYAVPLYVVESEKALLPRLQTFHHGRFQFRFIELERVYEDVRQFGFEGLVEALKRVIDLASEVYPFQIIDIVLEGWHILKCDDKYTSHLEGTIMGVFREDSDLFKTDWFMDYFNLYVGSDQGLRKFLAQTMERAYSRKLLELRSRGEVERDVIEEPPCEKHLAKRRRRK</sequence>
<evidence type="ECO:0000313" key="2">
    <source>
        <dbReference type="EMBL" id="OJJ78839.1"/>
    </source>
</evidence>
<dbReference type="Proteomes" id="UP000184300">
    <property type="component" value="Unassembled WGS sequence"/>
</dbReference>
<evidence type="ECO:0000256" key="1">
    <source>
        <dbReference type="SAM" id="MobiDB-lite"/>
    </source>
</evidence>
<evidence type="ECO:0000313" key="3">
    <source>
        <dbReference type="Proteomes" id="UP000184300"/>
    </source>
</evidence>
<dbReference type="RefSeq" id="XP_022395537.1">
    <property type="nucleotide sequence ID" value="XM_022543937.1"/>
</dbReference>
<organism evidence="2 3">
    <name type="scientific">Aspergillus glaucus CBS 516.65</name>
    <dbReference type="NCBI Taxonomy" id="1160497"/>
    <lineage>
        <taxon>Eukaryota</taxon>
        <taxon>Fungi</taxon>
        <taxon>Dikarya</taxon>
        <taxon>Ascomycota</taxon>
        <taxon>Pezizomycotina</taxon>
        <taxon>Eurotiomycetes</taxon>
        <taxon>Eurotiomycetidae</taxon>
        <taxon>Eurotiales</taxon>
        <taxon>Aspergillaceae</taxon>
        <taxon>Aspergillus</taxon>
        <taxon>Aspergillus subgen. Aspergillus</taxon>
    </lineage>
</organism>
<name>A0A1L9V4Q6_ASPGL</name>